<accession>A0A8S1DLP1</accession>
<evidence type="ECO:0000313" key="3">
    <source>
        <dbReference type="EMBL" id="CAB3383439.1"/>
    </source>
</evidence>
<dbReference type="InterPro" id="IPR002413">
    <property type="entry name" value="V5_allergen-like"/>
</dbReference>
<organism evidence="3 4">
    <name type="scientific">Cloeon dipterum</name>
    <dbReference type="NCBI Taxonomy" id="197152"/>
    <lineage>
        <taxon>Eukaryota</taxon>
        <taxon>Metazoa</taxon>
        <taxon>Ecdysozoa</taxon>
        <taxon>Arthropoda</taxon>
        <taxon>Hexapoda</taxon>
        <taxon>Insecta</taxon>
        <taxon>Pterygota</taxon>
        <taxon>Palaeoptera</taxon>
        <taxon>Ephemeroptera</taxon>
        <taxon>Pisciforma</taxon>
        <taxon>Baetidae</taxon>
        <taxon>Cloeon</taxon>
    </lineage>
</organism>
<sequence length="317" mass="34760">MSGRCLLFVAAVAAVVVLVVAVCPYQSISARHTICTYRTAACRGKALLRSGGLGCTDKQVILDTHNQLRQSVALGHVAGQPPAAGMREMVWDEELAAIAQRWADQCTVGHDAERSTGRFPVGQNVAATWTHGTPSPAGPTPDFRKQIEDWFSEVMRWGFRRSDLEHFHFSEHTGHYSQLVWSDTYLVGCGYSYFKDPQRGYTKLYVCNYGPGGNVLGEHLYQPGQADCSGPELTPSRRYAGLCEARGSNPPGLFCSAHDAHLFTAQSPYRDHHHGAASQLHPVHVVPSTVMRPPPAPAQANFLSAILPKTPQYRFFG</sequence>
<feature type="chain" id="PRO_5035845498" description="SCP domain-containing protein" evidence="1">
    <location>
        <begin position="22"/>
        <end position="317"/>
    </location>
</feature>
<dbReference type="Gene3D" id="3.40.33.10">
    <property type="entry name" value="CAP"/>
    <property type="match status" value="1"/>
</dbReference>
<feature type="signal peptide" evidence="1">
    <location>
        <begin position="1"/>
        <end position="21"/>
    </location>
</feature>
<dbReference type="OrthoDB" id="43654at2759"/>
<evidence type="ECO:0000256" key="1">
    <source>
        <dbReference type="SAM" id="SignalP"/>
    </source>
</evidence>
<dbReference type="SUPFAM" id="SSF55797">
    <property type="entry name" value="PR-1-like"/>
    <property type="match status" value="1"/>
</dbReference>
<dbReference type="CDD" id="cd05380">
    <property type="entry name" value="CAP_euk"/>
    <property type="match status" value="1"/>
</dbReference>
<protein>
    <recommendedName>
        <fullName evidence="2">SCP domain-containing protein</fullName>
    </recommendedName>
</protein>
<reference evidence="3 4" key="1">
    <citation type="submission" date="2020-04" db="EMBL/GenBank/DDBJ databases">
        <authorList>
            <person name="Alioto T."/>
            <person name="Alioto T."/>
            <person name="Gomez Garrido J."/>
        </authorList>
    </citation>
    <scope>NUCLEOTIDE SEQUENCE [LARGE SCALE GENOMIC DNA]</scope>
</reference>
<dbReference type="GO" id="GO:0005576">
    <property type="term" value="C:extracellular region"/>
    <property type="evidence" value="ECO:0007669"/>
    <property type="project" value="InterPro"/>
</dbReference>
<keyword evidence="4" id="KW-1185">Reference proteome</keyword>
<dbReference type="PANTHER" id="PTHR10334">
    <property type="entry name" value="CYSTEINE-RICH SECRETORY PROTEIN-RELATED"/>
    <property type="match status" value="1"/>
</dbReference>
<dbReference type="SMART" id="SM00198">
    <property type="entry name" value="SCP"/>
    <property type="match status" value="1"/>
</dbReference>
<name>A0A8S1DLP1_9INSE</name>
<dbReference type="PROSITE" id="PS01010">
    <property type="entry name" value="CRISP_2"/>
    <property type="match status" value="1"/>
</dbReference>
<proteinExistence type="predicted"/>
<dbReference type="Pfam" id="PF00188">
    <property type="entry name" value="CAP"/>
    <property type="match status" value="1"/>
</dbReference>
<comment type="caution">
    <text evidence="3">The sequence shown here is derived from an EMBL/GenBank/DDBJ whole genome shotgun (WGS) entry which is preliminary data.</text>
</comment>
<dbReference type="Proteomes" id="UP000494165">
    <property type="component" value="Unassembled WGS sequence"/>
</dbReference>
<dbReference type="PRINTS" id="PR00838">
    <property type="entry name" value="V5ALLERGEN"/>
</dbReference>
<feature type="domain" description="SCP" evidence="2">
    <location>
        <begin position="56"/>
        <end position="217"/>
    </location>
</feature>
<evidence type="ECO:0000259" key="2">
    <source>
        <dbReference type="SMART" id="SM00198"/>
    </source>
</evidence>
<dbReference type="InterPro" id="IPR035940">
    <property type="entry name" value="CAP_sf"/>
</dbReference>
<evidence type="ECO:0000313" key="4">
    <source>
        <dbReference type="Proteomes" id="UP000494165"/>
    </source>
</evidence>
<keyword evidence="1" id="KW-0732">Signal</keyword>
<dbReference type="PROSITE" id="PS01009">
    <property type="entry name" value="CRISP_1"/>
    <property type="match status" value="1"/>
</dbReference>
<dbReference type="EMBL" id="CADEPI010000310">
    <property type="protein sequence ID" value="CAB3383439.1"/>
    <property type="molecule type" value="Genomic_DNA"/>
</dbReference>
<dbReference type="InterPro" id="IPR014044">
    <property type="entry name" value="CAP_dom"/>
</dbReference>
<dbReference type="InterPro" id="IPR018244">
    <property type="entry name" value="Allrgn_V5/Tpx1_CS"/>
</dbReference>
<dbReference type="PRINTS" id="PR00837">
    <property type="entry name" value="V5TPXLIKE"/>
</dbReference>
<dbReference type="InterPro" id="IPR001283">
    <property type="entry name" value="CRISP-related"/>
</dbReference>
<gene>
    <name evidence="3" type="ORF">CLODIP_2_CD02132</name>
</gene>
<dbReference type="AlphaFoldDB" id="A0A8S1DLP1"/>